<sequence length="65" mass="7335">MVLAKIVKEDQKLLWVRVASRFKDKAGRAMHPETLREKVLGKSEGQSREGSKAGSVKNGWGVRWL</sequence>
<protein>
    <submittedName>
        <fullName evidence="2">Uncharacterized protein</fullName>
    </submittedName>
</protein>
<dbReference type="OrthoDB" id="5427780at2759"/>
<evidence type="ECO:0000313" key="3">
    <source>
        <dbReference type="Proteomes" id="UP000799757"/>
    </source>
</evidence>
<evidence type="ECO:0000256" key="1">
    <source>
        <dbReference type="SAM" id="MobiDB-lite"/>
    </source>
</evidence>
<dbReference type="AlphaFoldDB" id="A0A6A6WTS3"/>
<reference evidence="2" key="1">
    <citation type="journal article" date="2020" name="Stud. Mycol.">
        <title>101 Dothideomycetes genomes: a test case for predicting lifestyles and emergence of pathogens.</title>
        <authorList>
            <person name="Haridas S."/>
            <person name="Albert R."/>
            <person name="Binder M."/>
            <person name="Bloem J."/>
            <person name="Labutti K."/>
            <person name="Salamov A."/>
            <person name="Andreopoulos B."/>
            <person name="Baker S."/>
            <person name="Barry K."/>
            <person name="Bills G."/>
            <person name="Bluhm B."/>
            <person name="Cannon C."/>
            <person name="Castanera R."/>
            <person name="Culley D."/>
            <person name="Daum C."/>
            <person name="Ezra D."/>
            <person name="Gonzalez J."/>
            <person name="Henrissat B."/>
            <person name="Kuo A."/>
            <person name="Liang C."/>
            <person name="Lipzen A."/>
            <person name="Lutzoni F."/>
            <person name="Magnuson J."/>
            <person name="Mondo S."/>
            <person name="Nolan M."/>
            <person name="Ohm R."/>
            <person name="Pangilinan J."/>
            <person name="Park H.-J."/>
            <person name="Ramirez L."/>
            <person name="Alfaro M."/>
            <person name="Sun H."/>
            <person name="Tritt A."/>
            <person name="Yoshinaga Y."/>
            <person name="Zwiers L.-H."/>
            <person name="Turgeon B."/>
            <person name="Goodwin S."/>
            <person name="Spatafora J."/>
            <person name="Crous P."/>
            <person name="Grigoriev I."/>
        </authorList>
    </citation>
    <scope>NUCLEOTIDE SEQUENCE</scope>
    <source>
        <strain evidence="2">CBS 109.77</strain>
    </source>
</reference>
<feature type="region of interest" description="Disordered" evidence="1">
    <location>
        <begin position="33"/>
        <end position="65"/>
    </location>
</feature>
<evidence type="ECO:0000313" key="2">
    <source>
        <dbReference type="EMBL" id="KAF2787526.1"/>
    </source>
</evidence>
<gene>
    <name evidence="2" type="ORF">K505DRAFT_329615</name>
</gene>
<accession>A0A6A6WTS3</accession>
<feature type="non-terminal residue" evidence="2">
    <location>
        <position position="65"/>
    </location>
</feature>
<dbReference type="Proteomes" id="UP000799757">
    <property type="component" value="Unassembled WGS sequence"/>
</dbReference>
<name>A0A6A6WTS3_9PLEO</name>
<organism evidence="2 3">
    <name type="scientific">Melanomma pulvis-pyrius CBS 109.77</name>
    <dbReference type="NCBI Taxonomy" id="1314802"/>
    <lineage>
        <taxon>Eukaryota</taxon>
        <taxon>Fungi</taxon>
        <taxon>Dikarya</taxon>
        <taxon>Ascomycota</taxon>
        <taxon>Pezizomycotina</taxon>
        <taxon>Dothideomycetes</taxon>
        <taxon>Pleosporomycetidae</taxon>
        <taxon>Pleosporales</taxon>
        <taxon>Melanommataceae</taxon>
        <taxon>Melanomma</taxon>
    </lineage>
</organism>
<dbReference type="EMBL" id="MU002308">
    <property type="protein sequence ID" value="KAF2787526.1"/>
    <property type="molecule type" value="Genomic_DNA"/>
</dbReference>
<keyword evidence="3" id="KW-1185">Reference proteome</keyword>
<feature type="compositionally biased region" description="Basic and acidic residues" evidence="1">
    <location>
        <begin position="33"/>
        <end position="51"/>
    </location>
</feature>
<proteinExistence type="predicted"/>